<protein>
    <submittedName>
        <fullName evidence="3">Uncharacterized protein</fullName>
    </submittedName>
</protein>
<reference evidence="3 4" key="1">
    <citation type="submission" date="2018-01" db="EMBL/GenBank/DDBJ databases">
        <title>Draft genome of the strawberry crown rot pathogen Phytophthora cactorum.</title>
        <authorList>
            <person name="Armitage A.D."/>
            <person name="Lysoe E."/>
            <person name="Nellist C.F."/>
            <person name="Harrison R.J."/>
            <person name="Brurberg M.B."/>
        </authorList>
    </citation>
    <scope>NUCLEOTIDE SEQUENCE [LARGE SCALE GENOMIC DNA]</scope>
    <source>
        <strain evidence="3 4">10300</strain>
    </source>
</reference>
<evidence type="ECO:0000256" key="1">
    <source>
        <dbReference type="SAM" id="MobiDB-lite"/>
    </source>
</evidence>
<evidence type="ECO:0000313" key="2">
    <source>
        <dbReference type="EMBL" id="KAG2949362.1"/>
    </source>
</evidence>
<reference evidence="2" key="2">
    <citation type="submission" date="2018-10" db="EMBL/GenBank/DDBJ databases">
        <title>Effector identification in a new, highly contiguous assembly of the strawberry crown rot pathogen Phytophthora cactorum.</title>
        <authorList>
            <person name="Armitage A.D."/>
            <person name="Nellist C.F."/>
            <person name="Bates H."/>
            <person name="Vickerstaff R.J."/>
            <person name="Harrison R.J."/>
        </authorList>
    </citation>
    <scope>NUCLEOTIDE SEQUENCE</scope>
    <source>
        <strain evidence="2">4040</strain>
    </source>
</reference>
<dbReference type="EMBL" id="RCMK01000092">
    <property type="protein sequence ID" value="KAG2949362.1"/>
    <property type="molecule type" value="Genomic_DNA"/>
</dbReference>
<sequence length="78" mass="9108">MSTITCGTHSPMLFLFLENTFTRQAEFQDKEPVEFILIPGERYGWWLSHLLKETLGGRGTWGDQQPQDPDDAEFRRAY</sequence>
<evidence type="ECO:0000313" key="4">
    <source>
        <dbReference type="Proteomes" id="UP000251314"/>
    </source>
</evidence>
<dbReference type="AlphaFoldDB" id="A0A329SJA3"/>
<name>A0A329SJA3_9STRA</name>
<organism evidence="3 4">
    <name type="scientific">Phytophthora cactorum</name>
    <dbReference type="NCBI Taxonomy" id="29920"/>
    <lineage>
        <taxon>Eukaryota</taxon>
        <taxon>Sar</taxon>
        <taxon>Stramenopiles</taxon>
        <taxon>Oomycota</taxon>
        <taxon>Peronosporomycetes</taxon>
        <taxon>Peronosporales</taxon>
        <taxon>Peronosporaceae</taxon>
        <taxon>Phytophthora</taxon>
    </lineage>
</organism>
<evidence type="ECO:0000313" key="3">
    <source>
        <dbReference type="EMBL" id="RAW36795.1"/>
    </source>
</evidence>
<dbReference type="VEuPathDB" id="FungiDB:PC110_g6889"/>
<proteinExistence type="predicted"/>
<gene>
    <name evidence="3" type="ORF">PC110_g6889</name>
    <name evidence="2" type="ORF">PC117_g5319</name>
</gene>
<comment type="caution">
    <text evidence="3">The sequence shown here is derived from an EMBL/GenBank/DDBJ whole genome shotgun (WGS) entry which is preliminary data.</text>
</comment>
<accession>A0A329SJA3</accession>
<dbReference type="Proteomes" id="UP000736787">
    <property type="component" value="Unassembled WGS sequence"/>
</dbReference>
<feature type="region of interest" description="Disordered" evidence="1">
    <location>
        <begin position="57"/>
        <end position="78"/>
    </location>
</feature>
<keyword evidence="4" id="KW-1185">Reference proteome</keyword>
<dbReference type="Proteomes" id="UP000251314">
    <property type="component" value="Unassembled WGS sequence"/>
</dbReference>
<dbReference type="EMBL" id="MJFZ01000128">
    <property type="protein sequence ID" value="RAW36795.1"/>
    <property type="molecule type" value="Genomic_DNA"/>
</dbReference>